<feature type="domain" description="CBM1" evidence="11">
    <location>
        <begin position="22"/>
        <end position="58"/>
    </location>
</feature>
<reference evidence="13" key="2">
    <citation type="submission" date="2013-04" db="EMBL/GenBank/DDBJ databases">
        <title>Genomic mechanisms accounting for the adaptation to parasitism in nematode-trapping fungi.</title>
        <authorList>
            <person name="Ahren D.G."/>
        </authorList>
    </citation>
    <scope>NUCLEOTIDE SEQUENCE [LARGE SCALE GENOMIC DNA]</scope>
    <source>
        <strain evidence="13">CBS 200.50</strain>
    </source>
</reference>
<evidence type="ECO:0000256" key="2">
    <source>
        <dbReference type="ARBA" id="ARBA00004613"/>
    </source>
</evidence>
<evidence type="ECO:0000256" key="5">
    <source>
        <dbReference type="ARBA" id="ARBA00022729"/>
    </source>
</evidence>
<dbReference type="InterPro" id="IPR053868">
    <property type="entry name" value="Pel9A-like_beta_helix"/>
</dbReference>
<organism evidence="12 13">
    <name type="scientific">Dactylellina haptotyla (strain CBS 200.50)</name>
    <name type="common">Nematode-trapping fungus</name>
    <name type="synonym">Monacrosporium haptotylum</name>
    <dbReference type="NCBI Taxonomy" id="1284197"/>
    <lineage>
        <taxon>Eukaryota</taxon>
        <taxon>Fungi</taxon>
        <taxon>Dikarya</taxon>
        <taxon>Ascomycota</taxon>
        <taxon>Pezizomycotina</taxon>
        <taxon>Orbiliomycetes</taxon>
        <taxon>Orbiliales</taxon>
        <taxon>Orbiliaceae</taxon>
        <taxon>Dactylellina</taxon>
    </lineage>
</organism>
<comment type="subcellular location">
    <subcellularLocation>
        <location evidence="2">Secreted</location>
    </subcellularLocation>
</comment>
<dbReference type="STRING" id="1284197.S8CEA0"/>
<reference evidence="12 13" key="1">
    <citation type="journal article" date="2013" name="PLoS Genet.">
        <title>Genomic mechanisms accounting for the adaptation to parasitism in nematode-trapping fungi.</title>
        <authorList>
            <person name="Meerupati T."/>
            <person name="Andersson K.M."/>
            <person name="Friman E."/>
            <person name="Kumar D."/>
            <person name="Tunlid A."/>
            <person name="Ahren D."/>
        </authorList>
    </citation>
    <scope>NUCLEOTIDE SEQUENCE [LARGE SCALE GENOMIC DNA]</scope>
    <source>
        <strain evidence="12 13">CBS 200.50</strain>
    </source>
</reference>
<evidence type="ECO:0000256" key="8">
    <source>
        <dbReference type="ARBA" id="ARBA00038263"/>
    </source>
</evidence>
<dbReference type="GO" id="GO:0005576">
    <property type="term" value="C:extracellular region"/>
    <property type="evidence" value="ECO:0007669"/>
    <property type="project" value="UniProtKB-SubCell"/>
</dbReference>
<accession>S8CEA0</accession>
<keyword evidence="4" id="KW-0479">Metal-binding</keyword>
<dbReference type="InterPro" id="IPR011050">
    <property type="entry name" value="Pectin_lyase_fold/virulence"/>
</dbReference>
<keyword evidence="13" id="KW-1185">Reference proteome</keyword>
<dbReference type="OrthoDB" id="5561043at2759"/>
<comment type="caution">
    <text evidence="12">The sequence shown here is derived from an EMBL/GenBank/DDBJ whole genome shotgun (WGS) entry which is preliminary data.</text>
</comment>
<protein>
    <recommendedName>
        <fullName evidence="11">CBM1 domain-containing protein</fullName>
    </recommendedName>
</protein>
<dbReference type="SUPFAM" id="SSF57180">
    <property type="entry name" value="Cellulose-binding domain"/>
    <property type="match status" value="1"/>
</dbReference>
<keyword evidence="7" id="KW-0456">Lyase</keyword>
<dbReference type="eggNOG" id="ENOG502QSUT">
    <property type="taxonomic scope" value="Eukaryota"/>
</dbReference>
<evidence type="ECO:0000256" key="6">
    <source>
        <dbReference type="ARBA" id="ARBA00022837"/>
    </source>
</evidence>
<gene>
    <name evidence="12" type="ORF">H072_30</name>
</gene>
<dbReference type="PROSITE" id="PS00562">
    <property type="entry name" value="CBM1_1"/>
    <property type="match status" value="1"/>
</dbReference>
<dbReference type="PROSITE" id="PS51164">
    <property type="entry name" value="CBM1_2"/>
    <property type="match status" value="1"/>
</dbReference>
<comment type="similarity">
    <text evidence="8">Belongs to the polysaccharide lyase 9 family.</text>
</comment>
<dbReference type="GO" id="GO:0005975">
    <property type="term" value="P:carbohydrate metabolic process"/>
    <property type="evidence" value="ECO:0007669"/>
    <property type="project" value="InterPro"/>
</dbReference>
<evidence type="ECO:0000256" key="7">
    <source>
        <dbReference type="ARBA" id="ARBA00023239"/>
    </source>
</evidence>
<dbReference type="PANTHER" id="PTHR40088:SF1">
    <property type="entry name" value="PECTATE LYASE PEL9"/>
    <property type="match status" value="1"/>
</dbReference>
<dbReference type="OMA" id="DSHHNYD"/>
<dbReference type="HOGENOM" id="CLU_030634_1_0_1"/>
<dbReference type="InterPro" id="IPR000254">
    <property type="entry name" value="CBD"/>
</dbReference>
<dbReference type="GO" id="GO:0016837">
    <property type="term" value="F:carbon-oxygen lyase activity, acting on polysaccharides"/>
    <property type="evidence" value="ECO:0007669"/>
    <property type="project" value="TreeGrafter"/>
</dbReference>
<name>S8CEA0_DACHA</name>
<evidence type="ECO:0000256" key="9">
    <source>
        <dbReference type="SAM" id="MobiDB-lite"/>
    </source>
</evidence>
<keyword evidence="6" id="KW-0106">Calcium</keyword>
<keyword evidence="5 10" id="KW-0732">Signal</keyword>
<dbReference type="EMBL" id="AQGS01000001">
    <property type="protein sequence ID" value="EPS45992.1"/>
    <property type="molecule type" value="Genomic_DNA"/>
</dbReference>
<dbReference type="GO" id="GO:0046872">
    <property type="term" value="F:metal ion binding"/>
    <property type="evidence" value="ECO:0007669"/>
    <property type="project" value="UniProtKB-KW"/>
</dbReference>
<evidence type="ECO:0000256" key="4">
    <source>
        <dbReference type="ARBA" id="ARBA00022723"/>
    </source>
</evidence>
<evidence type="ECO:0000256" key="10">
    <source>
        <dbReference type="SAM" id="SignalP"/>
    </source>
</evidence>
<proteinExistence type="inferred from homology"/>
<feature type="signal peptide" evidence="10">
    <location>
        <begin position="1"/>
        <end position="22"/>
    </location>
</feature>
<feature type="chain" id="PRO_5004549556" description="CBM1 domain-containing protein" evidence="10">
    <location>
        <begin position="23"/>
        <end position="501"/>
    </location>
</feature>
<dbReference type="PANTHER" id="PTHR40088">
    <property type="entry name" value="PECTATE LYASE (EUROFUNG)"/>
    <property type="match status" value="1"/>
</dbReference>
<dbReference type="Gene3D" id="2.160.20.10">
    <property type="entry name" value="Single-stranded right-handed beta-helix, Pectin lyase-like"/>
    <property type="match status" value="1"/>
</dbReference>
<dbReference type="SUPFAM" id="SSF51126">
    <property type="entry name" value="Pectin lyase-like"/>
    <property type="match status" value="1"/>
</dbReference>
<evidence type="ECO:0000256" key="1">
    <source>
        <dbReference type="ARBA" id="ARBA00001913"/>
    </source>
</evidence>
<evidence type="ECO:0000313" key="12">
    <source>
        <dbReference type="EMBL" id="EPS45992.1"/>
    </source>
</evidence>
<dbReference type="InterPro" id="IPR035971">
    <property type="entry name" value="CBD_sf"/>
</dbReference>
<dbReference type="SMART" id="SM00236">
    <property type="entry name" value="fCBD"/>
    <property type="match status" value="1"/>
</dbReference>
<dbReference type="Pfam" id="PF00734">
    <property type="entry name" value="CBM_1"/>
    <property type="match status" value="1"/>
</dbReference>
<feature type="region of interest" description="Disordered" evidence="9">
    <location>
        <begin position="89"/>
        <end position="119"/>
    </location>
</feature>
<dbReference type="Pfam" id="PF22842">
    <property type="entry name" value="Pel9A-like_beta_helix"/>
    <property type="match status" value="2"/>
</dbReference>
<dbReference type="AlphaFoldDB" id="S8CEA0"/>
<dbReference type="InterPro" id="IPR052052">
    <property type="entry name" value="Polysaccharide_Lyase_9"/>
</dbReference>
<sequence>MPRYSKILAGSACFLLIQGINAQAPAYGQCGGIGWTGPTTCVSGWTCVYGNDYYSQCLQATGTTATTTTTTSKTTTTSSKATTTSSKTTTTLSTTTSSKTTTTPTTTTKTTTTSTTTTKTTTTSTPVATGCVYYVATSGSDSNSGSISSPFAGIQKAVDTATAGCTIYLRAGTYAPSKNIQVAKSGTSSARYTVAAYPGEKVIIDGENMTGTPAALGAALDNPDRGIFHIQNANYWTFSKLELINGPYGIYNRDASYNDFLDLITRDNYESGLQIEGAAAYNRVIRLDSYGNRDPRKNGESADGLAIKQGSGAGNLVSNCRLWNNADDGLDFWMFETPITLEYTLSWGNGVNRWGFPDWAGDGNGFKLGGGDPDVPANHVVKYCIAFQNAKHGFTDNGNYGTITVDHCTAWKNTGTGFTFSSSPSKLTKDLASNNAATYTLGSGGSSSGCSWNIGGTWNDARFKSTTTSLVTGARDSQNRIPATDFLVIADGTDVGAKFVY</sequence>
<dbReference type="GO" id="GO:0030248">
    <property type="term" value="F:cellulose binding"/>
    <property type="evidence" value="ECO:0007669"/>
    <property type="project" value="InterPro"/>
</dbReference>
<keyword evidence="3" id="KW-0964">Secreted</keyword>
<evidence type="ECO:0000256" key="3">
    <source>
        <dbReference type="ARBA" id="ARBA00022525"/>
    </source>
</evidence>
<dbReference type="InterPro" id="IPR012334">
    <property type="entry name" value="Pectin_lyas_fold"/>
</dbReference>
<evidence type="ECO:0000313" key="13">
    <source>
        <dbReference type="Proteomes" id="UP000015100"/>
    </source>
</evidence>
<comment type="cofactor">
    <cofactor evidence="1">
        <name>Ca(2+)</name>
        <dbReference type="ChEBI" id="CHEBI:29108"/>
    </cofactor>
</comment>
<dbReference type="Proteomes" id="UP000015100">
    <property type="component" value="Unassembled WGS sequence"/>
</dbReference>
<evidence type="ECO:0000259" key="11">
    <source>
        <dbReference type="PROSITE" id="PS51164"/>
    </source>
</evidence>